<dbReference type="InterPro" id="IPR038765">
    <property type="entry name" value="Papain-like_cys_pep_sf"/>
</dbReference>
<dbReference type="PANTHER" id="PTHR46915:SF2">
    <property type="entry name" value="UBIQUITIN-LIKE PROTEASE 4"/>
    <property type="match status" value="1"/>
</dbReference>
<feature type="region of interest" description="Disordered" evidence="5">
    <location>
        <begin position="1"/>
        <end position="20"/>
    </location>
</feature>
<evidence type="ECO:0000313" key="7">
    <source>
        <dbReference type="EMBL" id="JAT53065.1"/>
    </source>
</evidence>
<name>A0A1D1YEI4_9ARAE</name>
<feature type="region of interest" description="Disordered" evidence="5">
    <location>
        <begin position="212"/>
        <end position="231"/>
    </location>
</feature>
<dbReference type="GO" id="GO:0008234">
    <property type="term" value="F:cysteine-type peptidase activity"/>
    <property type="evidence" value="ECO:0007669"/>
    <property type="project" value="UniProtKB-KW"/>
</dbReference>
<evidence type="ECO:0000256" key="5">
    <source>
        <dbReference type="SAM" id="MobiDB-lite"/>
    </source>
</evidence>
<sequence>AAKVSSHSPPPSVPCSPFSLAGDSVMARKPLNIPWKELMSGGDGPPPVVEVVAGGGTTAGGHQAAAGNLCSDGTLTDHQLAETIARHKRHIAMLDLPDNGAKLHAKLRALEEEQERRKRLACSSKGKDDEECKEIKQLHSRSSPDSLKNITANPTAPYSASKSFSFHFSKALEAKADGGNCGTYGEELNFMFKDHSNKMNELDEMKNSQRMSSRASPFQGPKSVASKDKQQCCNRRHRGIELSSGSSLRLGEKWASHFTKGRKSPKTHGSLELKSTEDVVLLDEDVQPIEQIQEGDEPGERFLSSKKETRIHYPSRDHPECVELHESDIKCLEPASYLSSTIMNFYIQYLQTEISSSGRPRGEYHFCNTYFYSKLVEAMSQKGDRSKHFTKLRRWFKGVNVFQKAYIFLPIHGDLHWSLVIICIPAKEDEFGPIILHLDSLGFHASNVIFDNIERYLKEEWKYLNDNAFPLDLPFSEKIWKKLSRRIDQKRITVPQQKNEYDCGLFVLYFIERFIQAAPARLRREDLTMFGSKWFHPEEASGLRKRLKGLILEEFLRLGNHGVETPASPANSPED</sequence>
<reference evidence="7" key="1">
    <citation type="submission" date="2015-07" db="EMBL/GenBank/DDBJ databases">
        <title>Transcriptome Assembly of Anthurium amnicola.</title>
        <authorList>
            <person name="Suzuki J."/>
        </authorList>
    </citation>
    <scope>NUCLEOTIDE SEQUENCE</scope>
</reference>
<feature type="compositionally biased region" description="Basic and acidic residues" evidence="5">
    <location>
        <begin position="125"/>
        <end position="137"/>
    </location>
</feature>
<keyword evidence="4" id="KW-0788">Thiol protease</keyword>
<proteinExistence type="inferred from homology"/>
<comment type="similarity">
    <text evidence="1">Belongs to the peptidase C48 family.</text>
</comment>
<feature type="domain" description="Ubiquitin-like protease family profile" evidence="6">
    <location>
        <begin position="322"/>
        <end position="514"/>
    </location>
</feature>
<evidence type="ECO:0000256" key="2">
    <source>
        <dbReference type="ARBA" id="ARBA00022670"/>
    </source>
</evidence>
<dbReference type="Pfam" id="PF02902">
    <property type="entry name" value="Peptidase_C48"/>
    <property type="match status" value="1"/>
</dbReference>
<gene>
    <name evidence="7" type="primary">ULP1D_6</name>
    <name evidence="7" type="ORF">g.98867</name>
</gene>
<dbReference type="EMBL" id="GDJX01014871">
    <property type="protein sequence ID" value="JAT53065.1"/>
    <property type="molecule type" value="Transcribed_RNA"/>
</dbReference>
<feature type="region of interest" description="Disordered" evidence="5">
    <location>
        <begin position="119"/>
        <end position="154"/>
    </location>
</feature>
<dbReference type="Gene3D" id="3.30.310.130">
    <property type="entry name" value="Ubiquitin-related"/>
    <property type="match status" value="1"/>
</dbReference>
<dbReference type="GO" id="GO:0006508">
    <property type="term" value="P:proteolysis"/>
    <property type="evidence" value="ECO:0007669"/>
    <property type="project" value="UniProtKB-KW"/>
</dbReference>
<keyword evidence="2 7" id="KW-0645">Protease</keyword>
<keyword evidence="3" id="KW-0378">Hydrolase</keyword>
<dbReference type="AlphaFoldDB" id="A0A1D1YEI4"/>
<accession>A0A1D1YEI4</accession>
<dbReference type="Gene3D" id="1.10.418.20">
    <property type="match status" value="1"/>
</dbReference>
<feature type="non-terminal residue" evidence="7">
    <location>
        <position position="1"/>
    </location>
</feature>
<protein>
    <submittedName>
        <fullName evidence="7">Ubiquitin-like-specific protease 1D</fullName>
    </submittedName>
</protein>
<dbReference type="SUPFAM" id="SSF54001">
    <property type="entry name" value="Cysteine proteinases"/>
    <property type="match status" value="1"/>
</dbReference>
<evidence type="ECO:0000256" key="3">
    <source>
        <dbReference type="ARBA" id="ARBA00022801"/>
    </source>
</evidence>
<dbReference type="PROSITE" id="PS50600">
    <property type="entry name" value="ULP_PROTEASE"/>
    <property type="match status" value="1"/>
</dbReference>
<dbReference type="PANTHER" id="PTHR46915">
    <property type="entry name" value="UBIQUITIN-LIKE PROTEASE 4-RELATED"/>
    <property type="match status" value="1"/>
</dbReference>
<feature type="compositionally biased region" description="Polar residues" evidence="5">
    <location>
        <begin position="140"/>
        <end position="154"/>
    </location>
</feature>
<evidence type="ECO:0000256" key="1">
    <source>
        <dbReference type="ARBA" id="ARBA00005234"/>
    </source>
</evidence>
<dbReference type="InterPro" id="IPR003653">
    <property type="entry name" value="Peptidase_C48_C"/>
</dbReference>
<organism evidence="7">
    <name type="scientific">Anthurium amnicola</name>
    <dbReference type="NCBI Taxonomy" id="1678845"/>
    <lineage>
        <taxon>Eukaryota</taxon>
        <taxon>Viridiplantae</taxon>
        <taxon>Streptophyta</taxon>
        <taxon>Embryophyta</taxon>
        <taxon>Tracheophyta</taxon>
        <taxon>Spermatophyta</taxon>
        <taxon>Magnoliopsida</taxon>
        <taxon>Liliopsida</taxon>
        <taxon>Araceae</taxon>
        <taxon>Pothoideae</taxon>
        <taxon>Potheae</taxon>
        <taxon>Anthurium</taxon>
    </lineage>
</organism>
<evidence type="ECO:0000256" key="4">
    <source>
        <dbReference type="ARBA" id="ARBA00022807"/>
    </source>
</evidence>
<dbReference type="GO" id="GO:0016926">
    <property type="term" value="P:protein desumoylation"/>
    <property type="evidence" value="ECO:0007669"/>
    <property type="project" value="UniProtKB-ARBA"/>
</dbReference>
<evidence type="ECO:0000259" key="6">
    <source>
        <dbReference type="PROSITE" id="PS50600"/>
    </source>
</evidence>